<evidence type="ECO:0000256" key="2">
    <source>
        <dbReference type="ARBA" id="ARBA00023098"/>
    </source>
</evidence>
<feature type="active site" description="Nucleophile" evidence="3">
    <location>
        <position position="52"/>
    </location>
</feature>
<comment type="similarity">
    <text evidence="1">Belongs to the patatin family.</text>
</comment>
<dbReference type="InterPro" id="IPR016035">
    <property type="entry name" value="Acyl_Trfase/lysoPLipase"/>
</dbReference>
<accession>A0A2T6AEA5</accession>
<sequence length="345" mass="38994">MSKIRILSLDGGGIRGIIPATVLSYIEDKLKEKSENPGASISEYFDFVAGTSSGGILTLLYLCPDDKKKSKYSAKEVLNLFLEKGDEIFKVSILEKIRNLNGIIDEKYPERFLEKLLKNYLSQNLLSDSLKPCIISSYDIRNRKAFFFTSIEAKESKNNFYMREVARATSAAPTYFEPSRIKSMDDTTHALIDGGVFANNPALCAYAEARKIDFKKILSNPSKSLKPTAKDMIIVSIGSGDIKEPYYYKDFKNAGVFQWIKPLFDMMMSGNSETVDYQLRKIYQTLPKADQMDYHRIQPKIINADNSIDNASKKNLNALHRDGLLTVAENKKELALIVDKLIENQ</sequence>
<evidence type="ECO:0000259" key="4">
    <source>
        <dbReference type="PROSITE" id="PS51635"/>
    </source>
</evidence>
<dbReference type="GO" id="GO:0047372">
    <property type="term" value="F:monoacylglycerol lipase activity"/>
    <property type="evidence" value="ECO:0007669"/>
    <property type="project" value="TreeGrafter"/>
</dbReference>
<feature type="short sequence motif" description="GXSXG" evidence="3">
    <location>
        <begin position="50"/>
        <end position="54"/>
    </location>
</feature>
<dbReference type="GO" id="GO:0004620">
    <property type="term" value="F:phospholipase activity"/>
    <property type="evidence" value="ECO:0007669"/>
    <property type="project" value="TreeGrafter"/>
</dbReference>
<dbReference type="Proteomes" id="UP000244174">
    <property type="component" value="Unassembled WGS sequence"/>
</dbReference>
<feature type="active site" description="Proton acceptor" evidence="3">
    <location>
        <position position="193"/>
    </location>
</feature>
<dbReference type="OrthoDB" id="9807112at2"/>
<feature type="short sequence motif" description="DGA/G" evidence="3">
    <location>
        <begin position="193"/>
        <end position="195"/>
    </location>
</feature>
<evidence type="ECO:0000256" key="1">
    <source>
        <dbReference type="ARBA" id="ARBA00010240"/>
    </source>
</evidence>
<keyword evidence="2 3" id="KW-0443">Lipid metabolism</keyword>
<name>A0A2T6AEA5_9FLAO</name>
<dbReference type="AlphaFoldDB" id="A0A2T6AEA5"/>
<dbReference type="GO" id="GO:0016042">
    <property type="term" value="P:lipid catabolic process"/>
    <property type="evidence" value="ECO:0007669"/>
    <property type="project" value="UniProtKB-UniRule"/>
</dbReference>
<protein>
    <submittedName>
        <fullName evidence="5">Patatin-like phospholipase/acyl hydrolase</fullName>
    </submittedName>
</protein>
<reference evidence="5 6" key="1">
    <citation type="submission" date="2018-04" db="EMBL/GenBank/DDBJ databases">
        <title>Genomic Encyclopedia of Archaeal and Bacterial Type Strains, Phase II (KMG-II): from individual species to whole genera.</title>
        <authorList>
            <person name="Goeker M."/>
        </authorList>
    </citation>
    <scope>NUCLEOTIDE SEQUENCE [LARGE SCALE GENOMIC DNA]</scope>
    <source>
        <strain evidence="5 6">DSM 23082</strain>
    </source>
</reference>
<dbReference type="Pfam" id="PF01734">
    <property type="entry name" value="Patatin"/>
    <property type="match status" value="1"/>
</dbReference>
<evidence type="ECO:0000313" key="6">
    <source>
        <dbReference type="Proteomes" id="UP000244174"/>
    </source>
</evidence>
<proteinExistence type="inferred from homology"/>
<dbReference type="Gene3D" id="3.40.1090.10">
    <property type="entry name" value="Cytosolic phospholipase A2 catalytic domain"/>
    <property type="match status" value="1"/>
</dbReference>
<keyword evidence="3 5" id="KW-0378">Hydrolase</keyword>
<dbReference type="PROSITE" id="PS51635">
    <property type="entry name" value="PNPLA"/>
    <property type="match status" value="1"/>
</dbReference>
<gene>
    <name evidence="5" type="ORF">C8P64_2568</name>
</gene>
<evidence type="ECO:0000256" key="3">
    <source>
        <dbReference type="PROSITE-ProRule" id="PRU01161"/>
    </source>
</evidence>
<comment type="caution">
    <text evidence="5">The sequence shown here is derived from an EMBL/GenBank/DDBJ whole genome shotgun (WGS) entry which is preliminary data.</text>
</comment>
<dbReference type="RefSeq" id="WP_108172454.1">
    <property type="nucleotide sequence ID" value="NZ_QBKQ01000003.1"/>
</dbReference>
<dbReference type="SUPFAM" id="SSF52151">
    <property type="entry name" value="FabD/lysophospholipase-like"/>
    <property type="match status" value="1"/>
</dbReference>
<feature type="domain" description="PNPLA" evidence="4">
    <location>
        <begin position="7"/>
        <end position="206"/>
    </location>
</feature>
<evidence type="ECO:0000313" key="5">
    <source>
        <dbReference type="EMBL" id="PTX42151.1"/>
    </source>
</evidence>
<keyword evidence="3" id="KW-0442">Lipid degradation</keyword>
<feature type="short sequence motif" description="GXGXXG" evidence="3">
    <location>
        <begin position="11"/>
        <end position="16"/>
    </location>
</feature>
<organism evidence="5 6">
    <name type="scientific">Christiangramia gaetbulicola</name>
    <dbReference type="NCBI Taxonomy" id="703340"/>
    <lineage>
        <taxon>Bacteria</taxon>
        <taxon>Pseudomonadati</taxon>
        <taxon>Bacteroidota</taxon>
        <taxon>Flavobacteriia</taxon>
        <taxon>Flavobacteriales</taxon>
        <taxon>Flavobacteriaceae</taxon>
        <taxon>Christiangramia</taxon>
    </lineage>
</organism>
<dbReference type="InterPro" id="IPR002641">
    <property type="entry name" value="PNPLA_dom"/>
</dbReference>
<keyword evidence="6" id="KW-1185">Reference proteome</keyword>
<dbReference type="PANTHER" id="PTHR32176:SF92">
    <property type="entry name" value="XYLOSE ISOMERASE"/>
    <property type="match status" value="1"/>
</dbReference>
<dbReference type="PANTHER" id="PTHR32176">
    <property type="entry name" value="XYLOSE ISOMERASE"/>
    <property type="match status" value="1"/>
</dbReference>
<dbReference type="EMBL" id="QBKQ01000003">
    <property type="protein sequence ID" value="PTX42151.1"/>
    <property type="molecule type" value="Genomic_DNA"/>
</dbReference>